<keyword evidence="2" id="KW-1185">Reference proteome</keyword>
<organism evidence="1 2">
    <name type="scientific">Rhodoferax lithotrophicus</name>
    <dbReference type="NCBI Taxonomy" id="2798804"/>
    <lineage>
        <taxon>Bacteria</taxon>
        <taxon>Pseudomonadati</taxon>
        <taxon>Pseudomonadota</taxon>
        <taxon>Betaproteobacteria</taxon>
        <taxon>Burkholderiales</taxon>
        <taxon>Comamonadaceae</taxon>
        <taxon>Rhodoferax</taxon>
    </lineage>
</organism>
<dbReference type="RefSeq" id="WP_223904811.1">
    <property type="nucleotide sequence ID" value="NZ_AP024238.1"/>
</dbReference>
<name>A0ABM7MRI7_9BURK</name>
<protein>
    <recommendedName>
        <fullName evidence="3">FlgN protein</fullName>
    </recommendedName>
</protein>
<gene>
    <name evidence="1" type="ORF">MIZ03_3813</name>
</gene>
<accession>A0ABM7MRI7</accession>
<sequence>MNNEAIVDSQLSRFESQLAFLSSAIARNDPNELVAVSAELQSMVVLLSKVLQPVAAILKNNVSAQWRVKKIAAGLATLRQGLLRQSVTVDRALGALMPACQENTYKPKAGVYARQPYGSAGRQSGEFKSLTA</sequence>
<reference evidence="1 2" key="1">
    <citation type="journal article" date="2021" name="Microbiol. Spectr.">
        <title>A Single Bacterium Capable of Oxidation and Reduction of Iron at Circumneutral pH.</title>
        <authorList>
            <person name="Kato S."/>
            <person name="Ohkuma M."/>
        </authorList>
    </citation>
    <scope>NUCLEOTIDE SEQUENCE [LARGE SCALE GENOMIC DNA]</scope>
    <source>
        <strain evidence="1 2">MIZ03</strain>
    </source>
</reference>
<evidence type="ECO:0008006" key="3">
    <source>
        <dbReference type="Google" id="ProtNLM"/>
    </source>
</evidence>
<evidence type="ECO:0000313" key="2">
    <source>
        <dbReference type="Proteomes" id="UP000824366"/>
    </source>
</evidence>
<dbReference type="Proteomes" id="UP000824366">
    <property type="component" value="Chromosome"/>
</dbReference>
<dbReference type="EMBL" id="AP024238">
    <property type="protein sequence ID" value="BCO28903.1"/>
    <property type="molecule type" value="Genomic_DNA"/>
</dbReference>
<proteinExistence type="predicted"/>
<evidence type="ECO:0000313" key="1">
    <source>
        <dbReference type="EMBL" id="BCO28903.1"/>
    </source>
</evidence>